<dbReference type="InterPro" id="IPR004942">
    <property type="entry name" value="Roadblock/LAMTOR2_dom"/>
</dbReference>
<evidence type="ECO:0000313" key="2">
    <source>
        <dbReference type="EMBL" id="KGD61302.1"/>
    </source>
</evidence>
<dbReference type="Pfam" id="PF03259">
    <property type="entry name" value="Robl_LC7"/>
    <property type="match status" value="1"/>
</dbReference>
<dbReference type="PANTHER" id="PTHR36222">
    <property type="entry name" value="SERINE PROTEASE INHIBITOR RV3364C"/>
    <property type="match status" value="1"/>
</dbReference>
<reference evidence="2 3" key="1">
    <citation type="submission" date="2012-09" db="EMBL/GenBank/DDBJ databases">
        <title>Genome Sequence of alkane-degrading Bacterium Alcanivorax jadensis T9.</title>
        <authorList>
            <person name="Lai Q."/>
            <person name="Shao Z."/>
        </authorList>
    </citation>
    <scope>NUCLEOTIDE SEQUENCE [LARGE SCALE GENOMIC DNA]</scope>
    <source>
        <strain evidence="2 3">T9</strain>
    </source>
</reference>
<dbReference type="Proteomes" id="UP000029443">
    <property type="component" value="Unassembled WGS sequence"/>
</dbReference>
<dbReference type="SMART" id="SM00960">
    <property type="entry name" value="Robl_LC7"/>
    <property type="match status" value="1"/>
</dbReference>
<accession>A0ABR4WCW7</accession>
<organism evidence="2 3">
    <name type="scientific">Alcanivorax jadensis T9</name>
    <dbReference type="NCBI Taxonomy" id="1177181"/>
    <lineage>
        <taxon>Bacteria</taxon>
        <taxon>Pseudomonadati</taxon>
        <taxon>Pseudomonadota</taxon>
        <taxon>Gammaproteobacteria</taxon>
        <taxon>Oceanospirillales</taxon>
        <taxon>Alcanivoracaceae</taxon>
        <taxon>Alcanivorax</taxon>
    </lineage>
</organism>
<feature type="domain" description="Roadblock/LAMTOR2" evidence="1">
    <location>
        <begin position="16"/>
        <end position="108"/>
    </location>
</feature>
<protein>
    <recommendedName>
        <fullName evidence="1">Roadblock/LAMTOR2 domain-containing protein</fullName>
    </recommendedName>
</protein>
<dbReference type="EMBL" id="ARXU01000005">
    <property type="protein sequence ID" value="KGD61302.1"/>
    <property type="molecule type" value="Genomic_DNA"/>
</dbReference>
<proteinExistence type="predicted"/>
<evidence type="ECO:0000313" key="3">
    <source>
        <dbReference type="Proteomes" id="UP000029443"/>
    </source>
</evidence>
<dbReference type="Gene3D" id="3.30.450.30">
    <property type="entry name" value="Dynein light chain 2a, cytoplasmic"/>
    <property type="match status" value="1"/>
</dbReference>
<evidence type="ECO:0000259" key="1">
    <source>
        <dbReference type="SMART" id="SM00960"/>
    </source>
</evidence>
<dbReference type="RefSeq" id="WP_035247212.1">
    <property type="nucleotide sequence ID" value="NZ_ARXU01000005.1"/>
</dbReference>
<dbReference type="InterPro" id="IPR053141">
    <property type="entry name" value="Mycobact_SerProt_Inhib_Rv3364c"/>
</dbReference>
<gene>
    <name evidence="2" type="ORF">T9A_01751</name>
</gene>
<comment type="caution">
    <text evidence="2">The sequence shown here is derived from an EMBL/GenBank/DDBJ whole genome shotgun (WGS) entry which is preliminary data.</text>
</comment>
<dbReference type="PANTHER" id="PTHR36222:SF1">
    <property type="entry name" value="SERINE PROTEASE INHIBITOR RV3364C"/>
    <property type="match status" value="1"/>
</dbReference>
<sequence>MKDRNPLSDSAVAMAQKQLHILQDSTPGITSAVLLSSDGFEIATLENDKGKASRLAAMGSSLAAISSAIAKEAGISECSRLIVESEEGVVAVMKVPNSSPPLALAVVANDASKLGQLIWGAKNCCAALSESLKAAS</sequence>
<keyword evidence="3" id="KW-1185">Reference proteome</keyword>
<name>A0ABR4WCW7_9GAMM</name>
<dbReference type="SUPFAM" id="SSF103196">
    <property type="entry name" value="Roadblock/LC7 domain"/>
    <property type="match status" value="1"/>
</dbReference>